<evidence type="ECO:0000256" key="5">
    <source>
        <dbReference type="ARBA" id="ARBA00048539"/>
    </source>
</evidence>
<dbReference type="PANTHER" id="PTHR43033:SF1">
    <property type="entry name" value="TRNA(ILE)-LYSIDINE SYNTHASE-RELATED"/>
    <property type="match status" value="1"/>
</dbReference>
<dbReference type="AlphaFoldDB" id="A0A2N3LXI2"/>
<dbReference type="PANTHER" id="PTHR43033">
    <property type="entry name" value="TRNA(ILE)-LYSIDINE SYNTHASE-RELATED"/>
    <property type="match status" value="1"/>
</dbReference>
<reference evidence="9 10" key="1">
    <citation type="submission" date="2017-12" db="EMBL/GenBank/DDBJ databases">
        <title>Anaerobic carbon monoxide metabolism by Pleomorphomonas carboxyditropha sp. nov., a new mesophilic hydrogenogenic carboxidotroph.</title>
        <authorList>
            <person name="Esquivel-Elizondo S."/>
            <person name="Krajmalnik-Brown R."/>
        </authorList>
    </citation>
    <scope>NUCLEOTIDE SEQUENCE [LARGE SCALE GENOMIC DNA]</scope>
    <source>
        <strain evidence="9 10">R5-392</strain>
    </source>
</reference>
<evidence type="ECO:0000256" key="1">
    <source>
        <dbReference type="ARBA" id="ARBA00022598"/>
    </source>
</evidence>
<comment type="similarity">
    <text evidence="6">Belongs to the tRNA(Ile)-lysidine synthase family.</text>
</comment>
<comment type="subcellular location">
    <subcellularLocation>
        <location evidence="6">Cytoplasm</location>
    </subcellularLocation>
</comment>
<dbReference type="InterPro" id="IPR012795">
    <property type="entry name" value="tRNA_Ile_lys_synt_N"/>
</dbReference>
<evidence type="ECO:0000256" key="4">
    <source>
        <dbReference type="ARBA" id="ARBA00022840"/>
    </source>
</evidence>
<comment type="catalytic activity">
    <reaction evidence="5 6">
        <text>cytidine(34) in tRNA(Ile2) + L-lysine + ATP = lysidine(34) in tRNA(Ile2) + AMP + diphosphate + H(+)</text>
        <dbReference type="Rhea" id="RHEA:43744"/>
        <dbReference type="Rhea" id="RHEA-COMP:10625"/>
        <dbReference type="Rhea" id="RHEA-COMP:10670"/>
        <dbReference type="ChEBI" id="CHEBI:15378"/>
        <dbReference type="ChEBI" id="CHEBI:30616"/>
        <dbReference type="ChEBI" id="CHEBI:32551"/>
        <dbReference type="ChEBI" id="CHEBI:33019"/>
        <dbReference type="ChEBI" id="CHEBI:82748"/>
        <dbReference type="ChEBI" id="CHEBI:83665"/>
        <dbReference type="ChEBI" id="CHEBI:456215"/>
        <dbReference type="EC" id="6.3.4.19"/>
    </reaction>
</comment>
<feature type="compositionally biased region" description="Low complexity" evidence="7">
    <location>
        <begin position="1"/>
        <end position="18"/>
    </location>
</feature>
<comment type="function">
    <text evidence="6">Ligates lysine onto the cytidine present at position 34 of the AUA codon-specific tRNA(Ile) that contains the anticodon CAU, in an ATP-dependent manner. Cytidine is converted to lysidine, thus changing the amino acid specificity of the tRNA from methionine to isoleucine.</text>
</comment>
<evidence type="ECO:0000256" key="6">
    <source>
        <dbReference type="HAMAP-Rule" id="MF_01161"/>
    </source>
</evidence>
<dbReference type="GO" id="GO:0005737">
    <property type="term" value="C:cytoplasm"/>
    <property type="evidence" value="ECO:0007669"/>
    <property type="project" value="UniProtKB-SubCell"/>
</dbReference>
<dbReference type="EMBL" id="PJNW01000006">
    <property type="protein sequence ID" value="PKR89285.1"/>
    <property type="molecule type" value="Genomic_DNA"/>
</dbReference>
<keyword evidence="4 6" id="KW-0067">ATP-binding</keyword>
<dbReference type="InterPro" id="IPR011063">
    <property type="entry name" value="TilS/TtcA_N"/>
</dbReference>
<gene>
    <name evidence="6 9" type="primary">tilS</name>
    <name evidence="9" type="ORF">CXZ10_10215</name>
</gene>
<evidence type="ECO:0000256" key="2">
    <source>
        <dbReference type="ARBA" id="ARBA00022694"/>
    </source>
</evidence>
<dbReference type="InterPro" id="IPR012094">
    <property type="entry name" value="tRNA_Ile_lys_synt"/>
</dbReference>
<feature type="binding site" evidence="6">
    <location>
        <begin position="64"/>
        <end position="69"/>
    </location>
    <ligand>
        <name>ATP</name>
        <dbReference type="ChEBI" id="CHEBI:30616"/>
    </ligand>
</feature>
<comment type="caution">
    <text evidence="9">The sequence shown here is derived from an EMBL/GenBank/DDBJ whole genome shotgun (WGS) entry which is preliminary data.</text>
</comment>
<dbReference type="CDD" id="cd01992">
    <property type="entry name" value="TilS_N"/>
    <property type="match status" value="1"/>
</dbReference>
<name>A0A2N3LXI2_9HYPH</name>
<dbReference type="Gene3D" id="3.40.50.620">
    <property type="entry name" value="HUPs"/>
    <property type="match status" value="1"/>
</dbReference>
<feature type="region of interest" description="Disordered" evidence="7">
    <location>
        <begin position="1"/>
        <end position="24"/>
    </location>
</feature>
<keyword evidence="2 6" id="KW-0819">tRNA processing</keyword>
<organism evidence="9 10">
    <name type="scientific">Pleomorphomonas diazotrophica</name>
    <dbReference type="NCBI Taxonomy" id="1166257"/>
    <lineage>
        <taxon>Bacteria</taxon>
        <taxon>Pseudomonadati</taxon>
        <taxon>Pseudomonadota</taxon>
        <taxon>Alphaproteobacteria</taxon>
        <taxon>Hyphomicrobiales</taxon>
        <taxon>Pleomorphomonadaceae</taxon>
        <taxon>Pleomorphomonas</taxon>
    </lineage>
</organism>
<dbReference type="NCBIfam" id="TIGR02432">
    <property type="entry name" value="lysidine_TilS_N"/>
    <property type="match status" value="1"/>
</dbReference>
<sequence>MANWPRSSPRPSPASSRASPRRSRSSAAADMTVCVASSDLITAASRARLFAPFAGLCRVGIAVSGGPDSTALLILFDRWKRENPAAPVLHVLTVDHGLRPESAREADAVLDLAARLGHPAEKLVWRHDGPPPVSDIQAEARAARYRLLVDAARRHSLNAVLLAHTQDDQAETLLMHLARGSGVAGLAGMPAERAIDGVRFLRPLLGVAKADLLALLEEAGIPFVNDPSNASDRYTRVRIRKALPALAELGLTADRLAGTARRMARAEAALQSATDALARETAVNHGGVWSIDTAALAAAPDEIGLRLMVRLIRAIRPSDYPPRADAPESWHAAFRAGTAPRRATMAGVVLHLRSDRLWLYAEAGRSGFPELVVDADGDHLWDNRFVVTIAGSGGHPLRIAPRCPGERYGDMPAAAAASLPAVSAADGGDLPARLTITIRPIGPQSSAASEDCRSVAWQGDTDNLS</sequence>
<keyword evidence="6" id="KW-0963">Cytoplasm</keyword>
<evidence type="ECO:0000256" key="7">
    <source>
        <dbReference type="SAM" id="MobiDB-lite"/>
    </source>
</evidence>
<dbReference type="GO" id="GO:0005524">
    <property type="term" value="F:ATP binding"/>
    <property type="evidence" value="ECO:0007669"/>
    <property type="project" value="UniProtKB-UniRule"/>
</dbReference>
<evidence type="ECO:0000259" key="8">
    <source>
        <dbReference type="Pfam" id="PF01171"/>
    </source>
</evidence>
<accession>A0A2N3LXI2</accession>
<dbReference type="GO" id="GO:0006400">
    <property type="term" value="P:tRNA modification"/>
    <property type="evidence" value="ECO:0007669"/>
    <property type="project" value="UniProtKB-UniRule"/>
</dbReference>
<comment type="domain">
    <text evidence="6">The N-terminal region contains the highly conserved SGGXDS motif, predicted to be a P-loop motif involved in ATP binding.</text>
</comment>
<proteinExistence type="inferred from homology"/>
<evidence type="ECO:0000256" key="3">
    <source>
        <dbReference type="ARBA" id="ARBA00022741"/>
    </source>
</evidence>
<evidence type="ECO:0000313" key="10">
    <source>
        <dbReference type="Proteomes" id="UP000233491"/>
    </source>
</evidence>
<dbReference type="Pfam" id="PF01171">
    <property type="entry name" value="ATP_bind_3"/>
    <property type="match status" value="1"/>
</dbReference>
<dbReference type="GO" id="GO:0032267">
    <property type="term" value="F:tRNA(Ile)-lysidine synthase activity"/>
    <property type="evidence" value="ECO:0007669"/>
    <property type="project" value="UniProtKB-EC"/>
</dbReference>
<feature type="domain" description="tRNA(Ile)-lysidine/2-thiocytidine synthase N-terminal" evidence="8">
    <location>
        <begin position="59"/>
        <end position="241"/>
    </location>
</feature>
<evidence type="ECO:0000313" key="9">
    <source>
        <dbReference type="EMBL" id="PKR89285.1"/>
    </source>
</evidence>
<dbReference type="SUPFAM" id="SSF52402">
    <property type="entry name" value="Adenine nucleotide alpha hydrolases-like"/>
    <property type="match status" value="1"/>
</dbReference>
<dbReference type="OrthoDB" id="9807403at2"/>
<keyword evidence="1 6" id="KW-0436">Ligase</keyword>
<protein>
    <recommendedName>
        <fullName evidence="6">tRNA(Ile)-lysidine synthase</fullName>
        <ecNumber evidence="6">6.3.4.19</ecNumber>
    </recommendedName>
    <alternativeName>
        <fullName evidence="6">tRNA(Ile)-2-lysyl-cytidine synthase</fullName>
    </alternativeName>
    <alternativeName>
        <fullName evidence="6">tRNA(Ile)-lysidine synthetase</fullName>
    </alternativeName>
</protein>
<dbReference type="InterPro" id="IPR014729">
    <property type="entry name" value="Rossmann-like_a/b/a_fold"/>
</dbReference>
<dbReference type="EC" id="6.3.4.19" evidence="6"/>
<dbReference type="Proteomes" id="UP000233491">
    <property type="component" value="Unassembled WGS sequence"/>
</dbReference>
<keyword evidence="10" id="KW-1185">Reference proteome</keyword>
<feature type="region of interest" description="Disordered" evidence="7">
    <location>
        <begin position="444"/>
        <end position="465"/>
    </location>
</feature>
<dbReference type="HAMAP" id="MF_01161">
    <property type="entry name" value="tRNA_Ile_lys_synt"/>
    <property type="match status" value="1"/>
</dbReference>
<keyword evidence="3 6" id="KW-0547">Nucleotide-binding</keyword>